<gene>
    <name evidence="1" type="ORF">ROA7745_01694</name>
</gene>
<dbReference type="RefSeq" id="WP_085799843.1">
    <property type="nucleotide sequence ID" value="NZ_FWXB01000005.1"/>
</dbReference>
<evidence type="ECO:0008006" key="3">
    <source>
        <dbReference type="Google" id="ProtNLM"/>
    </source>
</evidence>
<dbReference type="Gene3D" id="1.10.3700.10">
    <property type="entry name" value="AGR C 984p-like"/>
    <property type="match status" value="1"/>
</dbReference>
<protein>
    <recommendedName>
        <fullName evidence="3">Flagellar protein</fullName>
    </recommendedName>
</protein>
<dbReference type="InterPro" id="IPR010626">
    <property type="entry name" value="DUF1217"/>
</dbReference>
<dbReference type="EMBL" id="FWXB01000005">
    <property type="protein sequence ID" value="SMC11874.1"/>
    <property type="molecule type" value="Genomic_DNA"/>
</dbReference>
<dbReference type="InterPro" id="IPR023157">
    <property type="entry name" value="AGR-C-984p-like_sf"/>
</dbReference>
<dbReference type="AlphaFoldDB" id="A0A1X7BQL9"/>
<dbReference type="Proteomes" id="UP000193224">
    <property type="component" value="Unassembled WGS sequence"/>
</dbReference>
<reference evidence="1 2" key="1">
    <citation type="submission" date="2017-03" db="EMBL/GenBank/DDBJ databases">
        <authorList>
            <person name="Afonso C.L."/>
            <person name="Miller P.J."/>
            <person name="Scott M.A."/>
            <person name="Spackman E."/>
            <person name="Goraichik I."/>
            <person name="Dimitrov K.M."/>
            <person name="Suarez D.L."/>
            <person name="Swayne D.E."/>
        </authorList>
    </citation>
    <scope>NUCLEOTIDE SEQUENCE [LARGE SCALE GENOMIC DNA]</scope>
    <source>
        <strain evidence="1 2">CECT 7745</strain>
    </source>
</reference>
<sequence>MNFQPIVPVGGLTGWVLLNNTLERQTEAFNKSPSIVRDTDYFEQKIGDIRMAEQLVSDRRLLSVALGAFGLSDDLNSQALIQRVLEEGTRDDDALANRLTDERYAKLTDAFGFAEPGLPRTRLEGFAREITDRFRRLEFEVALGQQDESLRLAMNTQRELQDIVTSGEDPDTQWFRIMGNPPLRKVFEVALGLPVSFGQLDIDRQLDTFKAAASSQLGIETLSDLASEERGEEFIRRFLLRDQIASFQVQSSGAIALTLLQSAPSIFRGT</sequence>
<proteinExistence type="predicted"/>
<dbReference type="Pfam" id="PF06748">
    <property type="entry name" value="DUF1217"/>
    <property type="match status" value="1"/>
</dbReference>
<organism evidence="1 2">
    <name type="scientific">Roseovarius aestuarii</name>
    <dbReference type="NCBI Taxonomy" id="475083"/>
    <lineage>
        <taxon>Bacteria</taxon>
        <taxon>Pseudomonadati</taxon>
        <taxon>Pseudomonadota</taxon>
        <taxon>Alphaproteobacteria</taxon>
        <taxon>Rhodobacterales</taxon>
        <taxon>Roseobacteraceae</taxon>
        <taxon>Roseovarius</taxon>
    </lineage>
</organism>
<dbReference type="SUPFAM" id="SSF158837">
    <property type="entry name" value="AGR C 984p-like"/>
    <property type="match status" value="1"/>
</dbReference>
<dbReference type="OrthoDB" id="7824597at2"/>
<evidence type="ECO:0000313" key="2">
    <source>
        <dbReference type="Proteomes" id="UP000193224"/>
    </source>
</evidence>
<name>A0A1X7BQL9_9RHOB</name>
<accession>A0A1X7BQL9</accession>
<evidence type="ECO:0000313" key="1">
    <source>
        <dbReference type="EMBL" id="SMC11874.1"/>
    </source>
</evidence>
<keyword evidence="2" id="KW-1185">Reference proteome</keyword>